<name>A0A5C5ZJB7_9BACT</name>
<evidence type="ECO:0000256" key="1">
    <source>
        <dbReference type="ARBA" id="ARBA00005196"/>
    </source>
</evidence>
<evidence type="ECO:0000256" key="8">
    <source>
        <dbReference type="HAMAP-Rule" id="MF_00197"/>
    </source>
</evidence>
<keyword evidence="6 8" id="KW-0413">Isomerase</keyword>
<dbReference type="NCBIfam" id="TIGR00652">
    <property type="entry name" value="DapF"/>
    <property type="match status" value="1"/>
</dbReference>
<feature type="binding site" evidence="8">
    <location>
        <begin position="230"/>
        <end position="231"/>
    </location>
    <ligand>
        <name>substrate</name>
    </ligand>
</feature>
<feature type="active site" description="Proton acceptor" evidence="8">
    <location>
        <position position="229"/>
    </location>
</feature>
<dbReference type="HAMAP" id="MF_00197">
    <property type="entry name" value="DAP_epimerase"/>
    <property type="match status" value="1"/>
</dbReference>
<protein>
    <recommendedName>
        <fullName evidence="3 8">Diaminopimelate epimerase</fullName>
        <shortName evidence="8">DAP epimerase</shortName>
        <ecNumber evidence="3 8">5.1.1.7</ecNumber>
    </recommendedName>
    <alternativeName>
        <fullName evidence="8">PLP-independent amino acid racemase</fullName>
    </alternativeName>
</protein>
<feature type="active site" description="Proton donor" evidence="8">
    <location>
        <position position="72"/>
    </location>
</feature>
<evidence type="ECO:0000313" key="11">
    <source>
        <dbReference type="Proteomes" id="UP000315440"/>
    </source>
</evidence>
<evidence type="ECO:0000256" key="9">
    <source>
        <dbReference type="PROSITE-ProRule" id="PRU10125"/>
    </source>
</evidence>
<dbReference type="SUPFAM" id="SSF54506">
    <property type="entry name" value="Diaminopimelate epimerase-like"/>
    <property type="match status" value="2"/>
</dbReference>
<feature type="active site" evidence="9">
    <location>
        <position position="72"/>
    </location>
</feature>
<accession>A0A5C5ZJB7</accession>
<keyword evidence="8" id="KW-0963">Cytoplasm</keyword>
<comment type="pathway">
    <text evidence="1 8">Amino-acid biosynthesis; L-lysine biosynthesis via DAP pathway; DL-2,6-diaminopimelate from LL-2,6-diaminopimelate: step 1/1.</text>
</comment>
<evidence type="ECO:0000256" key="3">
    <source>
        <dbReference type="ARBA" id="ARBA00013080"/>
    </source>
</evidence>
<dbReference type="Gene3D" id="3.10.310.10">
    <property type="entry name" value="Diaminopimelate Epimerase, Chain A, domain 1"/>
    <property type="match status" value="2"/>
</dbReference>
<comment type="catalytic activity">
    <reaction evidence="7 8">
        <text>(2S,6S)-2,6-diaminopimelate = meso-2,6-diaminopimelate</text>
        <dbReference type="Rhea" id="RHEA:15393"/>
        <dbReference type="ChEBI" id="CHEBI:57609"/>
        <dbReference type="ChEBI" id="CHEBI:57791"/>
        <dbReference type="EC" id="5.1.1.7"/>
    </reaction>
</comment>
<dbReference type="PANTHER" id="PTHR31689:SF0">
    <property type="entry name" value="DIAMINOPIMELATE EPIMERASE"/>
    <property type="match status" value="1"/>
</dbReference>
<feature type="binding site" evidence="8">
    <location>
        <position position="164"/>
    </location>
    <ligand>
        <name>substrate</name>
    </ligand>
</feature>
<evidence type="ECO:0000256" key="7">
    <source>
        <dbReference type="ARBA" id="ARBA00051712"/>
    </source>
</evidence>
<feature type="site" description="Could be important to modulate the pK values of the two catalytic cysteine residues" evidence="8">
    <location>
        <position position="166"/>
    </location>
</feature>
<dbReference type="PROSITE" id="PS01326">
    <property type="entry name" value="DAP_EPIMERASE"/>
    <property type="match status" value="1"/>
</dbReference>
<feature type="site" description="Could be important to modulate the pK values of the two catalytic cysteine residues" evidence="8">
    <location>
        <position position="220"/>
    </location>
</feature>
<dbReference type="UniPathway" id="UPA00034">
    <property type="reaction ID" value="UER00025"/>
</dbReference>
<evidence type="ECO:0000256" key="4">
    <source>
        <dbReference type="ARBA" id="ARBA00022605"/>
    </source>
</evidence>
<dbReference type="RefSeq" id="WP_146403088.1">
    <property type="nucleotide sequence ID" value="NZ_SJPQ01000004.1"/>
</dbReference>
<feature type="binding site" evidence="8">
    <location>
        <begin position="73"/>
        <end position="74"/>
    </location>
    <ligand>
        <name>substrate</name>
    </ligand>
</feature>
<comment type="caution">
    <text evidence="10">The sequence shown here is derived from an EMBL/GenBank/DDBJ whole genome shotgun (WGS) entry which is preliminary data.</text>
</comment>
<evidence type="ECO:0000256" key="2">
    <source>
        <dbReference type="ARBA" id="ARBA00010219"/>
    </source>
</evidence>
<feature type="binding site" evidence="8">
    <location>
        <position position="11"/>
    </location>
    <ligand>
        <name>substrate</name>
    </ligand>
</feature>
<sequence>MRFTKMQGAGNDYVYVDCFSETAPSDPAELARRVSDRHFGVGADGLVLIGPSDKADAEMRMFNADGSASQMCGNAVRCVAKYLYDHGRCTKETLTVESFGETYPLDLVVEGGKVTRVRVDMGEPILDPAKVPTRLKANQEGAVCDADLTIGDRLLKVTAVSMGNPHCVEFVPELPEPGAPHDLVVNYGPHLENHEMFPERVNAEFVELISPTRVRQRTWERGSGETLACGTGASAVCVAGVLSGRTERKITVELLGGELELEWNESDNRVYKTGPAVEVFTGEWPE</sequence>
<dbReference type="Proteomes" id="UP000315440">
    <property type="component" value="Unassembled WGS sequence"/>
</dbReference>
<keyword evidence="11" id="KW-1185">Reference proteome</keyword>
<comment type="subcellular location">
    <subcellularLocation>
        <location evidence="8">Cytoplasm</location>
    </subcellularLocation>
</comment>
<dbReference type="GO" id="GO:0009089">
    <property type="term" value="P:lysine biosynthetic process via diaminopimelate"/>
    <property type="evidence" value="ECO:0007669"/>
    <property type="project" value="UniProtKB-UniRule"/>
</dbReference>
<feature type="binding site" evidence="8">
    <location>
        <begin position="220"/>
        <end position="221"/>
    </location>
    <ligand>
        <name>substrate</name>
    </ligand>
</feature>
<keyword evidence="4 8" id="KW-0028">Amino-acid biosynthesis</keyword>
<comment type="caution">
    <text evidence="8">Lacks conserved residue(s) required for the propagation of feature annotation.</text>
</comment>
<dbReference type="InterPro" id="IPR018510">
    <property type="entry name" value="DAP_epimerase_AS"/>
</dbReference>
<comment type="similarity">
    <text evidence="2 8">Belongs to the diaminopimelate epimerase family.</text>
</comment>
<evidence type="ECO:0000313" key="10">
    <source>
        <dbReference type="EMBL" id="TWT86911.1"/>
    </source>
</evidence>
<dbReference type="InterPro" id="IPR001653">
    <property type="entry name" value="DAP_epimerase_DapF"/>
</dbReference>
<evidence type="ECO:0000256" key="5">
    <source>
        <dbReference type="ARBA" id="ARBA00023154"/>
    </source>
</evidence>
<dbReference type="EMBL" id="SJPQ01000004">
    <property type="protein sequence ID" value="TWT86911.1"/>
    <property type="molecule type" value="Genomic_DNA"/>
</dbReference>
<dbReference type="Pfam" id="PF01678">
    <property type="entry name" value="DAP_epimerase"/>
    <property type="match status" value="2"/>
</dbReference>
<gene>
    <name evidence="8 10" type="primary">dapF</name>
    <name evidence="10" type="ORF">Mal64_37410</name>
</gene>
<dbReference type="AlphaFoldDB" id="A0A5C5ZJB7"/>
<reference evidence="10 11" key="1">
    <citation type="submission" date="2019-02" db="EMBL/GenBank/DDBJ databases">
        <title>Deep-cultivation of Planctomycetes and their phenomic and genomic characterization uncovers novel biology.</title>
        <authorList>
            <person name="Wiegand S."/>
            <person name="Jogler M."/>
            <person name="Boedeker C."/>
            <person name="Pinto D."/>
            <person name="Vollmers J."/>
            <person name="Rivas-Marin E."/>
            <person name="Kohn T."/>
            <person name="Peeters S.H."/>
            <person name="Heuer A."/>
            <person name="Rast P."/>
            <person name="Oberbeckmann S."/>
            <person name="Bunk B."/>
            <person name="Jeske O."/>
            <person name="Meyerdierks A."/>
            <person name="Storesund J.E."/>
            <person name="Kallscheuer N."/>
            <person name="Luecker S."/>
            <person name="Lage O.M."/>
            <person name="Pohl T."/>
            <person name="Merkel B.J."/>
            <person name="Hornburger P."/>
            <person name="Mueller R.-W."/>
            <person name="Bruemmer F."/>
            <person name="Labrenz M."/>
            <person name="Spormann A.M."/>
            <person name="Op Den Camp H."/>
            <person name="Overmann J."/>
            <person name="Amann R."/>
            <person name="Jetten M.S.M."/>
            <person name="Mascher T."/>
            <person name="Medema M.H."/>
            <person name="Devos D.P."/>
            <person name="Kaster A.-K."/>
            <person name="Ovreas L."/>
            <person name="Rohde M."/>
            <person name="Galperin M.Y."/>
            <person name="Jogler C."/>
        </authorList>
    </citation>
    <scope>NUCLEOTIDE SEQUENCE [LARGE SCALE GENOMIC DNA]</scope>
    <source>
        <strain evidence="10 11">Mal64</strain>
    </source>
</reference>
<keyword evidence="5 8" id="KW-0457">Lysine biosynthesis</keyword>
<proteinExistence type="inferred from homology"/>
<dbReference type="GO" id="GO:0005829">
    <property type="term" value="C:cytosol"/>
    <property type="evidence" value="ECO:0007669"/>
    <property type="project" value="TreeGrafter"/>
</dbReference>
<dbReference type="EC" id="5.1.1.7" evidence="3 8"/>
<organism evidence="10 11">
    <name type="scientific">Pseudobythopirellula maris</name>
    <dbReference type="NCBI Taxonomy" id="2527991"/>
    <lineage>
        <taxon>Bacteria</taxon>
        <taxon>Pseudomonadati</taxon>
        <taxon>Planctomycetota</taxon>
        <taxon>Planctomycetia</taxon>
        <taxon>Pirellulales</taxon>
        <taxon>Lacipirellulaceae</taxon>
        <taxon>Pseudobythopirellula</taxon>
    </lineage>
</organism>
<dbReference type="OrthoDB" id="9805408at2"/>
<comment type="function">
    <text evidence="8">Catalyzes the stereoinversion of LL-2,6-diaminopimelate (L,L-DAP) to meso-diaminopimelate (meso-DAP), a precursor of L-lysine and an essential component of the bacterial peptidoglycan.</text>
</comment>
<evidence type="ECO:0000256" key="6">
    <source>
        <dbReference type="ARBA" id="ARBA00023235"/>
    </source>
</evidence>
<dbReference type="PANTHER" id="PTHR31689">
    <property type="entry name" value="DIAMINOPIMELATE EPIMERASE, CHLOROPLASTIC"/>
    <property type="match status" value="1"/>
</dbReference>
<feature type="binding site" evidence="8">
    <location>
        <position position="63"/>
    </location>
    <ligand>
        <name>substrate</name>
    </ligand>
</feature>
<comment type="subunit">
    <text evidence="8">Homodimer.</text>
</comment>
<feature type="binding site" evidence="8">
    <location>
        <position position="202"/>
    </location>
    <ligand>
        <name>substrate</name>
    </ligand>
</feature>
<dbReference type="GO" id="GO:0008837">
    <property type="term" value="F:diaminopimelate epimerase activity"/>
    <property type="evidence" value="ECO:0007669"/>
    <property type="project" value="UniProtKB-UniRule"/>
</dbReference>